<gene>
    <name evidence="5" type="ORF">EK21DRAFT_101967</name>
</gene>
<organism evidence="5 6">
    <name type="scientific">Setomelanomma holmii</name>
    <dbReference type="NCBI Taxonomy" id="210430"/>
    <lineage>
        <taxon>Eukaryota</taxon>
        <taxon>Fungi</taxon>
        <taxon>Dikarya</taxon>
        <taxon>Ascomycota</taxon>
        <taxon>Pezizomycotina</taxon>
        <taxon>Dothideomycetes</taxon>
        <taxon>Pleosporomycetidae</taxon>
        <taxon>Pleosporales</taxon>
        <taxon>Pleosporineae</taxon>
        <taxon>Phaeosphaeriaceae</taxon>
        <taxon>Setomelanomma</taxon>
    </lineage>
</organism>
<name>A0A9P4H5W4_9PLEO</name>
<protein>
    <submittedName>
        <fullName evidence="5">NAD(P)-binding protein</fullName>
    </submittedName>
</protein>
<dbReference type="InterPro" id="IPR036291">
    <property type="entry name" value="NAD(P)-bd_dom_sf"/>
</dbReference>
<dbReference type="OrthoDB" id="419598at2759"/>
<comment type="similarity">
    <text evidence="1">Belongs to the NmrA-type oxidoreductase family. Isoflavone reductase subfamily.</text>
</comment>
<dbReference type="GO" id="GO:0016491">
    <property type="term" value="F:oxidoreductase activity"/>
    <property type="evidence" value="ECO:0007669"/>
    <property type="project" value="UniProtKB-KW"/>
</dbReference>
<dbReference type="InterPro" id="IPR051609">
    <property type="entry name" value="NmrA/Isoflavone_reductase-like"/>
</dbReference>
<dbReference type="PANTHER" id="PTHR47706">
    <property type="entry name" value="NMRA-LIKE FAMILY PROTEIN"/>
    <property type="match status" value="1"/>
</dbReference>
<reference evidence="5" key="1">
    <citation type="journal article" date="2020" name="Stud. Mycol.">
        <title>101 Dothideomycetes genomes: a test case for predicting lifestyles and emergence of pathogens.</title>
        <authorList>
            <person name="Haridas S."/>
            <person name="Albert R."/>
            <person name="Binder M."/>
            <person name="Bloem J."/>
            <person name="Labutti K."/>
            <person name="Salamov A."/>
            <person name="Andreopoulos B."/>
            <person name="Baker S."/>
            <person name="Barry K."/>
            <person name="Bills G."/>
            <person name="Bluhm B."/>
            <person name="Cannon C."/>
            <person name="Castanera R."/>
            <person name="Culley D."/>
            <person name="Daum C."/>
            <person name="Ezra D."/>
            <person name="Gonzalez J."/>
            <person name="Henrissat B."/>
            <person name="Kuo A."/>
            <person name="Liang C."/>
            <person name="Lipzen A."/>
            <person name="Lutzoni F."/>
            <person name="Magnuson J."/>
            <person name="Mondo S."/>
            <person name="Nolan M."/>
            <person name="Ohm R."/>
            <person name="Pangilinan J."/>
            <person name="Park H.-J."/>
            <person name="Ramirez L."/>
            <person name="Alfaro M."/>
            <person name="Sun H."/>
            <person name="Tritt A."/>
            <person name="Yoshinaga Y."/>
            <person name="Zwiers L.-H."/>
            <person name="Turgeon B."/>
            <person name="Goodwin S."/>
            <person name="Spatafora J."/>
            <person name="Crous P."/>
            <person name="Grigoriev I."/>
        </authorList>
    </citation>
    <scope>NUCLEOTIDE SEQUENCE</scope>
    <source>
        <strain evidence="5">CBS 110217</strain>
    </source>
</reference>
<evidence type="ECO:0000313" key="5">
    <source>
        <dbReference type="EMBL" id="KAF2028240.1"/>
    </source>
</evidence>
<dbReference type="Pfam" id="PF13460">
    <property type="entry name" value="NAD_binding_10"/>
    <property type="match status" value="1"/>
</dbReference>
<evidence type="ECO:0000313" key="6">
    <source>
        <dbReference type="Proteomes" id="UP000799777"/>
    </source>
</evidence>
<dbReference type="Proteomes" id="UP000799777">
    <property type="component" value="Unassembled WGS sequence"/>
</dbReference>
<accession>A0A9P4H5W4</accession>
<proteinExistence type="inferred from homology"/>
<keyword evidence="2" id="KW-0521">NADP</keyword>
<evidence type="ECO:0000256" key="1">
    <source>
        <dbReference type="ARBA" id="ARBA00005725"/>
    </source>
</evidence>
<dbReference type="AlphaFoldDB" id="A0A9P4H5W4"/>
<keyword evidence="3" id="KW-0560">Oxidoreductase</keyword>
<dbReference type="PANTHER" id="PTHR47706:SF10">
    <property type="entry name" value="NMRA-LIKE DOMAIN-CONTAINING PROTEIN"/>
    <property type="match status" value="1"/>
</dbReference>
<keyword evidence="6" id="KW-1185">Reference proteome</keyword>
<dbReference type="InterPro" id="IPR016040">
    <property type="entry name" value="NAD(P)-bd_dom"/>
</dbReference>
<evidence type="ECO:0000259" key="4">
    <source>
        <dbReference type="Pfam" id="PF13460"/>
    </source>
</evidence>
<evidence type="ECO:0000256" key="2">
    <source>
        <dbReference type="ARBA" id="ARBA00022857"/>
    </source>
</evidence>
<feature type="domain" description="NAD(P)-binding" evidence="4">
    <location>
        <begin position="12"/>
        <end position="149"/>
    </location>
</feature>
<comment type="caution">
    <text evidence="5">The sequence shown here is derived from an EMBL/GenBank/DDBJ whole genome shotgun (WGS) entry which is preliminary data.</text>
</comment>
<dbReference type="EMBL" id="ML978215">
    <property type="protein sequence ID" value="KAF2028240.1"/>
    <property type="molecule type" value="Genomic_DNA"/>
</dbReference>
<sequence length="320" mass="35208">MEIKKLAILGPGGSVGSAIIKELLKDGQRFDITAITRQSSTYTSPPDSNITHKIVDYSAFDSLVAAFTGQDAIVNCVTGGATQYDPSKRIIDAAIAAGVMFFFANEFVSNLMSEQYKRLPESFVGAKVRIRAYIEELAKQGKIAWTSLNGGPFFDMCFDVANRRARIYGTGDNPLFWTPLPTIAFAAANMLRNPEPIINQPIYICNMPHLTQNILLATLESVLDTKFTVEKVDIKKINEHSLIALGRGETMKAMKGLTVSNQFYEGDCGNDFSRLIENETVGVEMKSVEDAVRDTIKRYGEDCKVVGGMFIVEPCDISEA</sequence>
<evidence type="ECO:0000256" key="3">
    <source>
        <dbReference type="ARBA" id="ARBA00023002"/>
    </source>
</evidence>
<dbReference type="Gene3D" id="3.40.50.720">
    <property type="entry name" value="NAD(P)-binding Rossmann-like Domain"/>
    <property type="match status" value="1"/>
</dbReference>
<dbReference type="SUPFAM" id="SSF51735">
    <property type="entry name" value="NAD(P)-binding Rossmann-fold domains"/>
    <property type="match status" value="1"/>
</dbReference>